<dbReference type="InterPro" id="IPR023485">
    <property type="entry name" value="Ptyr_pPase"/>
</dbReference>
<dbReference type="STRING" id="391626.OAN307_c24160"/>
<dbReference type="SMART" id="SM00226">
    <property type="entry name" value="LMWPc"/>
    <property type="match status" value="1"/>
</dbReference>
<proteinExistence type="predicted"/>
<dbReference type="SUPFAM" id="SSF52788">
    <property type="entry name" value="Phosphotyrosine protein phosphatases I"/>
    <property type="match status" value="1"/>
</dbReference>
<reference evidence="2 3" key="1">
    <citation type="journal article" date="2013" name="PLoS ONE">
        <title>Poles Apart: Arctic and Antarctic Octadecabacter strains Share High Genome Plasticity and a New Type of Xanthorhodopsin.</title>
        <authorList>
            <person name="Vollmers J."/>
            <person name="Voget S."/>
            <person name="Dietrich S."/>
            <person name="Gollnow K."/>
            <person name="Smits M."/>
            <person name="Meyer K."/>
            <person name="Brinkhoff T."/>
            <person name="Simon M."/>
            <person name="Daniel R."/>
        </authorList>
    </citation>
    <scope>NUCLEOTIDE SEQUENCE [LARGE SCALE GENOMIC DNA]</scope>
    <source>
        <strain evidence="2 3">307</strain>
    </source>
</reference>
<sequence length="144" mass="15108">MAPVLIRLQNRPNQTSMELLVPCNGNSAPSILNRDSAGGICAYSAGSTPSGRVHPKSLKLLAARGYPTDGLSSPSWDNCAADHAPVQAHWGIPDPAAAIKQDWDVAFQTAFDTLTRKAAALINLPFETIDAAALKSAINGTTDV</sequence>
<keyword evidence="3" id="KW-1185">Reference proteome</keyword>
<dbReference type="KEGG" id="oat:OAN307_c24160"/>
<protein>
    <submittedName>
        <fullName evidence="2">Putative arsenate reductase ArsC</fullName>
    </submittedName>
</protein>
<dbReference type="Gene3D" id="3.40.50.2300">
    <property type="match status" value="1"/>
</dbReference>
<name>M9RE03_9RHOB</name>
<evidence type="ECO:0000259" key="1">
    <source>
        <dbReference type="SMART" id="SM00226"/>
    </source>
</evidence>
<evidence type="ECO:0000313" key="3">
    <source>
        <dbReference type="Proteomes" id="UP000005307"/>
    </source>
</evidence>
<accession>M9RE03</accession>
<dbReference type="Proteomes" id="UP000005307">
    <property type="component" value="Chromosome"/>
</dbReference>
<organism evidence="2 3">
    <name type="scientific">Octadecabacter antarcticus 307</name>
    <dbReference type="NCBI Taxonomy" id="391626"/>
    <lineage>
        <taxon>Bacteria</taxon>
        <taxon>Pseudomonadati</taxon>
        <taxon>Pseudomonadota</taxon>
        <taxon>Alphaproteobacteria</taxon>
        <taxon>Rhodobacterales</taxon>
        <taxon>Roseobacteraceae</taxon>
        <taxon>Octadecabacter</taxon>
    </lineage>
</organism>
<dbReference type="InterPro" id="IPR036196">
    <property type="entry name" value="Ptyr_pPase_sf"/>
</dbReference>
<dbReference type="AlphaFoldDB" id="M9RE03"/>
<feature type="domain" description="Phosphotyrosine protein phosphatase I" evidence="1">
    <location>
        <begin position="17"/>
        <end position="124"/>
    </location>
</feature>
<dbReference type="HOGENOM" id="CLU_071415_3_0_5"/>
<evidence type="ECO:0000313" key="2">
    <source>
        <dbReference type="EMBL" id="AGI68030.1"/>
    </source>
</evidence>
<dbReference type="EMBL" id="CP003740">
    <property type="protein sequence ID" value="AGI68030.1"/>
    <property type="molecule type" value="Genomic_DNA"/>
</dbReference>
<dbReference type="eggNOG" id="COG0394">
    <property type="taxonomic scope" value="Bacteria"/>
</dbReference>
<gene>
    <name evidence="2" type="primary">arsC2</name>
    <name evidence="2" type="ORF">OAN307_c24160</name>
</gene>